<dbReference type="EMBL" id="HBGF01024136">
    <property type="protein sequence ID" value="CAD9118378.1"/>
    <property type="molecule type" value="Transcribed_RNA"/>
</dbReference>
<evidence type="ECO:0000256" key="1">
    <source>
        <dbReference type="SAM" id="MobiDB-lite"/>
    </source>
</evidence>
<name>A0A7S1Q3Z1_NEODS</name>
<feature type="compositionally biased region" description="Basic and acidic residues" evidence="1">
    <location>
        <begin position="132"/>
        <end position="152"/>
    </location>
</feature>
<feature type="compositionally biased region" description="Basic and acidic residues" evidence="1">
    <location>
        <begin position="1"/>
        <end position="19"/>
    </location>
</feature>
<organism evidence="2">
    <name type="scientific">Neobodo designis</name>
    <name type="common">Flagellated protozoan</name>
    <name type="synonym">Bodo designis</name>
    <dbReference type="NCBI Taxonomy" id="312471"/>
    <lineage>
        <taxon>Eukaryota</taxon>
        <taxon>Discoba</taxon>
        <taxon>Euglenozoa</taxon>
        <taxon>Kinetoplastea</taxon>
        <taxon>Metakinetoplastina</taxon>
        <taxon>Neobodonida</taxon>
        <taxon>Neobodo</taxon>
    </lineage>
</organism>
<feature type="region of interest" description="Disordered" evidence="1">
    <location>
        <begin position="1"/>
        <end position="31"/>
    </location>
</feature>
<protein>
    <submittedName>
        <fullName evidence="2">Uncharacterized protein</fullName>
    </submittedName>
</protein>
<proteinExistence type="predicted"/>
<sequence length="457" mass="52123">MSERPRPAAASDREPEFHPHGRHYPRRNGWEEQRLISGQPDEWFARILRKEPDDLTLDEVEDMTIDERTDYVGRWIFHHREHHSNVVRHLLRLEQLGRMYHRKRPGEDDEHEPLHDHPDAPFHTVSRVKQQGQEREVPDEDRRMSSPRWHLDGERERIEADPVWTRRTQRKRPLPKNVFVPVEVAEVAASDVDGAEEAGANASDANATAPKKRVVVKSLEEATKVVPEYDPKHTTSTVKRVPTVKRVSRAERSNRRRQLHRELSEEERLVEWMKDDPGRCLTAAASFCDGSNSRYAEFLDCTLSNVHKFGEHDAYCAEEVPFYAPCRHDMLTHCPDRNSVDLTNCMLSLAGDAADAIVDRGVDALAEDIAAGRYALGGASALTPECLASEYMETMVMFRPPESATANGGLTEAQRKILFKYQHFWLAQHDDPATAADDGVDPEAYASKFEIVSSDEL</sequence>
<dbReference type="AlphaFoldDB" id="A0A7S1Q3Z1"/>
<reference evidence="2" key="1">
    <citation type="submission" date="2021-01" db="EMBL/GenBank/DDBJ databases">
        <authorList>
            <person name="Corre E."/>
            <person name="Pelletier E."/>
            <person name="Niang G."/>
            <person name="Scheremetjew M."/>
            <person name="Finn R."/>
            <person name="Kale V."/>
            <person name="Holt S."/>
            <person name="Cochrane G."/>
            <person name="Meng A."/>
            <person name="Brown T."/>
            <person name="Cohen L."/>
        </authorList>
    </citation>
    <scope>NUCLEOTIDE SEQUENCE</scope>
    <source>
        <strain evidence="2">CCAP 1951/1</strain>
    </source>
</reference>
<gene>
    <name evidence="2" type="ORF">NDES1114_LOCUS15991</name>
</gene>
<feature type="region of interest" description="Disordered" evidence="1">
    <location>
        <begin position="103"/>
        <end position="152"/>
    </location>
</feature>
<evidence type="ECO:0000313" key="2">
    <source>
        <dbReference type="EMBL" id="CAD9118378.1"/>
    </source>
</evidence>
<accession>A0A7S1Q3Z1</accession>